<proteinExistence type="predicted"/>
<gene>
    <name evidence="2" type="ORF">SAMN05216400_0034</name>
</gene>
<evidence type="ECO:0000256" key="1">
    <source>
        <dbReference type="SAM" id="Coils"/>
    </source>
</evidence>
<evidence type="ECO:0000313" key="2">
    <source>
        <dbReference type="EMBL" id="SDL97470.1"/>
    </source>
</evidence>
<evidence type="ECO:0000313" key="3">
    <source>
        <dbReference type="Proteomes" id="UP000183162"/>
    </source>
</evidence>
<protein>
    <submittedName>
        <fullName evidence="2">Uncharacterized protein</fullName>
    </submittedName>
</protein>
<organism evidence="2 3">
    <name type="scientific">Streptococcus equinus</name>
    <name type="common">Streptococcus bovis</name>
    <dbReference type="NCBI Taxonomy" id="1335"/>
    <lineage>
        <taxon>Bacteria</taxon>
        <taxon>Bacillati</taxon>
        <taxon>Bacillota</taxon>
        <taxon>Bacilli</taxon>
        <taxon>Lactobacillales</taxon>
        <taxon>Streptococcaceae</taxon>
        <taxon>Streptococcus</taxon>
    </lineage>
</organism>
<accession>A0A1G9PFB2</accession>
<dbReference type="AlphaFoldDB" id="A0A1G9PFB2"/>
<dbReference type="Gene3D" id="1.10.287.1490">
    <property type="match status" value="1"/>
</dbReference>
<feature type="coiled-coil region" evidence="1">
    <location>
        <begin position="104"/>
        <end position="134"/>
    </location>
</feature>
<dbReference type="Proteomes" id="UP000183162">
    <property type="component" value="Unassembled WGS sequence"/>
</dbReference>
<keyword evidence="1" id="KW-0175">Coiled coil</keyword>
<dbReference type="EMBL" id="FNGX01000016">
    <property type="protein sequence ID" value="SDL97470.1"/>
    <property type="molecule type" value="Genomic_DNA"/>
</dbReference>
<sequence length="346" mass="41015">YKEKGRGQLKEFRNKEILCLEEKLQSLGIERQKVGTNDIKDMREYKQLVGELTKVEQDLLAEYGAPEYINDNGKEFVSEEFWREAQNWAQIFNTKSTVRQTTPKEKLNWIKEHLEQLKKEAQNSKSELTEIDKNIKEKSDTLSKIDSKLSNTSSKLSELLDDINNRSDDLMVLKRDLETSRRQMQINQDYLARDRRIAENWRKEITGELKKTAFGKEYIRMDPETYEKARMSNHWFQVKQDKLEQEIGQLRRDLDISNQARFKLIDENEDLKVENKWLFEDNKALFKRLEATNKKLQVWRHKTRKLLSKKEFKAITKAANAEFFKSLSPVVKVAETVVKTIKKMTL</sequence>
<name>A0A1G9PFB2_STREI</name>
<feature type="non-terminal residue" evidence="2">
    <location>
        <position position="1"/>
    </location>
</feature>
<reference evidence="2 3" key="1">
    <citation type="submission" date="2016-10" db="EMBL/GenBank/DDBJ databases">
        <authorList>
            <person name="de Groot N.N."/>
        </authorList>
    </citation>
    <scope>NUCLEOTIDE SEQUENCE [LARGE SCALE GENOMIC DNA]</scope>
    <source>
        <strain evidence="2 3">Sb09</strain>
    </source>
</reference>